<keyword evidence="6 8" id="KW-0342">GTP-binding</keyword>
<dbReference type="CDD" id="cd01895">
    <property type="entry name" value="EngA2"/>
    <property type="match status" value="1"/>
</dbReference>
<keyword evidence="3 8" id="KW-0690">Ribosome biogenesis</keyword>
<accession>A0A6J4TK85</accession>
<comment type="subunit">
    <text evidence="8">Associates with the 50S ribosomal subunit.</text>
</comment>
<comment type="function">
    <text evidence="8 10">GTPase that plays an essential role in the late steps of ribosome biogenesis.</text>
</comment>
<evidence type="ECO:0000256" key="4">
    <source>
        <dbReference type="ARBA" id="ARBA00022737"/>
    </source>
</evidence>
<evidence type="ECO:0000256" key="1">
    <source>
        <dbReference type="ARBA" id="ARBA00008279"/>
    </source>
</evidence>
<dbReference type="Pfam" id="PF14714">
    <property type="entry name" value="KH_dom-like"/>
    <property type="match status" value="1"/>
</dbReference>
<feature type="binding site" evidence="8">
    <location>
        <begin position="57"/>
        <end position="61"/>
    </location>
    <ligand>
        <name>GTP</name>
        <dbReference type="ChEBI" id="CHEBI:37565"/>
        <label>1</label>
    </ligand>
</feature>
<feature type="binding site" evidence="8">
    <location>
        <begin position="126"/>
        <end position="129"/>
    </location>
    <ligand>
        <name>GTP</name>
        <dbReference type="ChEBI" id="CHEBI:37565"/>
        <label>1</label>
    </ligand>
</feature>
<evidence type="ECO:0000256" key="8">
    <source>
        <dbReference type="HAMAP-Rule" id="MF_00195"/>
    </source>
</evidence>
<sequence>MTKPIVAIVGRPNVGKSTLFNRLVGERRAIVEDVPGTTRDRVYGTADWGGLEFTVVDTAGLQDDREIAASSVTEIARSTRAQATSAIDEADVIVFVVDAKAGPTAGDHEVADLLRRADKPTILAANKADSIERRDGAVDFYDLGLGEPIAVSAYHGSGSGDLLDRVVEALPESEAEQETEGPRVAIAGRPNVGKSRLLNALLGQERAIVSDQPGTTRDSLDTQLIWAGQPLTLIDTAGIRRRGRVEPGIERFSVIRSMRAIDRADVVLLLIDAVEGFTAQDLHIAGYVEDQKKGMVLVVNKWDLVEKTGSTMDEYRAKAQEALDFMPYVPVVFISAKFGQRVQQVLETALLVVAERQKRVPTAALNKLLRESVAAHPPPSKPGKWVKFYYATQADVSPPTLVFFCNTPGQIHFSYRRFLENKVRETFGFLGTPIRMSFRGREEDV</sequence>
<feature type="binding site" evidence="8">
    <location>
        <begin position="300"/>
        <end position="303"/>
    </location>
    <ligand>
        <name>GTP</name>
        <dbReference type="ChEBI" id="CHEBI:37565"/>
        <label>2</label>
    </ligand>
</feature>
<feature type="domain" description="EngA-type G" evidence="11">
    <location>
        <begin position="182"/>
        <end position="357"/>
    </location>
</feature>
<dbReference type="PANTHER" id="PTHR43834">
    <property type="entry name" value="GTPASE DER"/>
    <property type="match status" value="1"/>
</dbReference>
<dbReference type="PANTHER" id="PTHR43834:SF6">
    <property type="entry name" value="GTPASE DER"/>
    <property type="match status" value="1"/>
</dbReference>
<dbReference type="PROSITE" id="PS51712">
    <property type="entry name" value="G_ENGA"/>
    <property type="match status" value="2"/>
</dbReference>
<dbReference type="Gene3D" id="3.40.50.300">
    <property type="entry name" value="P-loop containing nucleotide triphosphate hydrolases"/>
    <property type="match status" value="2"/>
</dbReference>
<dbReference type="AlphaFoldDB" id="A0A6J4TK85"/>
<dbReference type="CDD" id="cd01894">
    <property type="entry name" value="EngA1"/>
    <property type="match status" value="1"/>
</dbReference>
<dbReference type="NCBIfam" id="TIGR00231">
    <property type="entry name" value="small_GTP"/>
    <property type="match status" value="2"/>
</dbReference>
<dbReference type="InterPro" id="IPR032859">
    <property type="entry name" value="KH_dom-like"/>
</dbReference>
<dbReference type="Gene3D" id="3.30.300.20">
    <property type="match status" value="1"/>
</dbReference>
<dbReference type="GO" id="GO:0043022">
    <property type="term" value="F:ribosome binding"/>
    <property type="evidence" value="ECO:0007669"/>
    <property type="project" value="TreeGrafter"/>
</dbReference>
<evidence type="ECO:0000259" key="11">
    <source>
        <dbReference type="PROSITE" id="PS51712"/>
    </source>
</evidence>
<protein>
    <recommendedName>
        <fullName evidence="2 8">GTPase Der</fullName>
    </recommendedName>
    <alternativeName>
        <fullName evidence="7 8">GTP-binding protein EngA</fullName>
    </alternativeName>
</protein>
<dbReference type="FunFam" id="3.40.50.300:FF:000057">
    <property type="entry name" value="GTPase Der"/>
    <property type="match status" value="1"/>
</dbReference>
<dbReference type="InterPro" id="IPR006073">
    <property type="entry name" value="GTP-bd"/>
</dbReference>
<evidence type="ECO:0000256" key="7">
    <source>
        <dbReference type="ARBA" id="ARBA00032345"/>
    </source>
</evidence>
<dbReference type="GO" id="GO:0042254">
    <property type="term" value="P:ribosome biogenesis"/>
    <property type="evidence" value="ECO:0007669"/>
    <property type="project" value="UniProtKB-KW"/>
</dbReference>
<dbReference type="FunFam" id="3.30.300.20:FF:000004">
    <property type="entry name" value="GTPase Der"/>
    <property type="match status" value="1"/>
</dbReference>
<evidence type="ECO:0000313" key="12">
    <source>
        <dbReference type="EMBL" id="CAA9525758.1"/>
    </source>
</evidence>
<comment type="similarity">
    <text evidence="1 8 9 10">Belongs to the TRAFAC class TrmE-Era-EngA-EngB-Septin-like GTPase superfamily. EngA (Der) GTPase family.</text>
</comment>
<organism evidence="12">
    <name type="scientific">uncultured Thermomicrobiales bacterium</name>
    <dbReference type="NCBI Taxonomy" id="1645740"/>
    <lineage>
        <taxon>Bacteria</taxon>
        <taxon>Pseudomonadati</taxon>
        <taxon>Thermomicrobiota</taxon>
        <taxon>Thermomicrobia</taxon>
        <taxon>Thermomicrobiales</taxon>
        <taxon>environmental samples</taxon>
    </lineage>
</organism>
<dbReference type="InterPro" id="IPR003593">
    <property type="entry name" value="AAA+_ATPase"/>
</dbReference>
<evidence type="ECO:0000256" key="6">
    <source>
        <dbReference type="ARBA" id="ARBA00023134"/>
    </source>
</evidence>
<evidence type="ECO:0000256" key="9">
    <source>
        <dbReference type="PROSITE-ProRule" id="PRU01049"/>
    </source>
</evidence>
<dbReference type="PRINTS" id="PR00326">
    <property type="entry name" value="GTP1OBG"/>
</dbReference>
<dbReference type="InterPro" id="IPR016484">
    <property type="entry name" value="GTPase_Der"/>
</dbReference>
<dbReference type="GO" id="GO:0005525">
    <property type="term" value="F:GTP binding"/>
    <property type="evidence" value="ECO:0007669"/>
    <property type="project" value="UniProtKB-UniRule"/>
</dbReference>
<dbReference type="InterPro" id="IPR005225">
    <property type="entry name" value="Small_GTP-bd"/>
</dbReference>
<dbReference type="InterPro" id="IPR015946">
    <property type="entry name" value="KH_dom-like_a/b"/>
</dbReference>
<gene>
    <name evidence="8" type="primary">der</name>
    <name evidence="12" type="ORF">AVDCRST_MAG73-540</name>
</gene>
<dbReference type="InterPro" id="IPR027417">
    <property type="entry name" value="P-loop_NTPase"/>
</dbReference>
<dbReference type="InterPro" id="IPR031166">
    <property type="entry name" value="G_ENGA"/>
</dbReference>
<feature type="binding site" evidence="8">
    <location>
        <begin position="188"/>
        <end position="195"/>
    </location>
    <ligand>
        <name>GTP</name>
        <dbReference type="ChEBI" id="CHEBI:37565"/>
        <label>2</label>
    </ligand>
</feature>
<evidence type="ECO:0000256" key="3">
    <source>
        <dbReference type="ARBA" id="ARBA00022517"/>
    </source>
</evidence>
<evidence type="ECO:0000256" key="2">
    <source>
        <dbReference type="ARBA" id="ARBA00020953"/>
    </source>
</evidence>
<feature type="binding site" evidence="8">
    <location>
        <begin position="10"/>
        <end position="17"/>
    </location>
    <ligand>
        <name>GTP</name>
        <dbReference type="ChEBI" id="CHEBI:37565"/>
        <label>1</label>
    </ligand>
</feature>
<dbReference type="FunFam" id="3.40.50.300:FF:000040">
    <property type="entry name" value="GTPase Der"/>
    <property type="match status" value="1"/>
</dbReference>
<dbReference type="NCBIfam" id="TIGR03594">
    <property type="entry name" value="GTPase_EngA"/>
    <property type="match status" value="1"/>
</dbReference>
<dbReference type="HAMAP" id="MF_00195">
    <property type="entry name" value="GTPase_Der"/>
    <property type="match status" value="1"/>
</dbReference>
<dbReference type="EMBL" id="CADCWE010000031">
    <property type="protein sequence ID" value="CAA9525758.1"/>
    <property type="molecule type" value="Genomic_DNA"/>
</dbReference>
<evidence type="ECO:0000256" key="10">
    <source>
        <dbReference type="RuleBase" id="RU004481"/>
    </source>
</evidence>
<proteinExistence type="inferred from homology"/>
<feature type="domain" description="EngA-type G" evidence="11">
    <location>
        <begin position="4"/>
        <end position="174"/>
    </location>
</feature>
<dbReference type="PIRSF" id="PIRSF006485">
    <property type="entry name" value="GTP-binding_EngA"/>
    <property type="match status" value="1"/>
</dbReference>
<evidence type="ECO:0000256" key="5">
    <source>
        <dbReference type="ARBA" id="ARBA00022741"/>
    </source>
</evidence>
<name>A0A6J4TK85_9BACT</name>
<dbReference type="SUPFAM" id="SSF52540">
    <property type="entry name" value="P-loop containing nucleoside triphosphate hydrolases"/>
    <property type="match status" value="2"/>
</dbReference>
<dbReference type="SMART" id="SM00382">
    <property type="entry name" value="AAA"/>
    <property type="match status" value="2"/>
</dbReference>
<feature type="binding site" evidence="8">
    <location>
        <begin position="235"/>
        <end position="239"/>
    </location>
    <ligand>
        <name>GTP</name>
        <dbReference type="ChEBI" id="CHEBI:37565"/>
        <label>2</label>
    </ligand>
</feature>
<dbReference type="Pfam" id="PF01926">
    <property type="entry name" value="MMR_HSR1"/>
    <property type="match status" value="2"/>
</dbReference>
<reference evidence="12" key="1">
    <citation type="submission" date="2020-02" db="EMBL/GenBank/DDBJ databases">
        <authorList>
            <person name="Meier V. D."/>
        </authorList>
    </citation>
    <scope>NUCLEOTIDE SEQUENCE</scope>
    <source>
        <strain evidence="12">AVDCRST_MAG73</strain>
    </source>
</reference>
<keyword evidence="4 10" id="KW-0677">Repeat</keyword>
<keyword evidence="5 8" id="KW-0547">Nucleotide-binding</keyword>